<keyword evidence="3" id="KW-1185">Reference proteome</keyword>
<protein>
    <submittedName>
        <fullName evidence="2">Uncharacterized protein</fullName>
    </submittedName>
</protein>
<comment type="caution">
    <text evidence="2">The sequence shown here is derived from an EMBL/GenBank/DDBJ whole genome shotgun (WGS) entry which is preliminary data.</text>
</comment>
<proteinExistence type="predicted"/>
<accession>A0AAD7SDY2</accession>
<dbReference type="EMBL" id="JAINUG010000075">
    <property type="protein sequence ID" value="KAJ8400552.1"/>
    <property type="molecule type" value="Genomic_DNA"/>
</dbReference>
<sequence length="118" mass="12679">MLSVFLQKLGLPANLAHAEKPLEVTGTRSAFSLENCIAAHHCDRVPSPCQDLNTPTESGHAGYHAPPPRHVTRRHGISTVVSVAPWRRSHAHTAEVCRRAGVLGGWETVPHSLAAQSA</sequence>
<evidence type="ECO:0000313" key="3">
    <source>
        <dbReference type="Proteomes" id="UP001221898"/>
    </source>
</evidence>
<evidence type="ECO:0000256" key="1">
    <source>
        <dbReference type="SAM" id="MobiDB-lite"/>
    </source>
</evidence>
<dbReference type="Proteomes" id="UP001221898">
    <property type="component" value="Unassembled WGS sequence"/>
</dbReference>
<dbReference type="AlphaFoldDB" id="A0AAD7SDY2"/>
<organism evidence="2 3">
    <name type="scientific">Aldrovandia affinis</name>
    <dbReference type="NCBI Taxonomy" id="143900"/>
    <lineage>
        <taxon>Eukaryota</taxon>
        <taxon>Metazoa</taxon>
        <taxon>Chordata</taxon>
        <taxon>Craniata</taxon>
        <taxon>Vertebrata</taxon>
        <taxon>Euteleostomi</taxon>
        <taxon>Actinopterygii</taxon>
        <taxon>Neopterygii</taxon>
        <taxon>Teleostei</taxon>
        <taxon>Notacanthiformes</taxon>
        <taxon>Halosauridae</taxon>
        <taxon>Aldrovandia</taxon>
    </lineage>
</organism>
<feature type="region of interest" description="Disordered" evidence="1">
    <location>
        <begin position="53"/>
        <end position="72"/>
    </location>
</feature>
<reference evidence="2" key="1">
    <citation type="journal article" date="2023" name="Science">
        <title>Genome structures resolve the early diversification of teleost fishes.</title>
        <authorList>
            <person name="Parey E."/>
            <person name="Louis A."/>
            <person name="Montfort J."/>
            <person name="Bouchez O."/>
            <person name="Roques C."/>
            <person name="Iampietro C."/>
            <person name="Lluch J."/>
            <person name="Castinel A."/>
            <person name="Donnadieu C."/>
            <person name="Desvignes T."/>
            <person name="Floi Bucao C."/>
            <person name="Jouanno E."/>
            <person name="Wen M."/>
            <person name="Mejri S."/>
            <person name="Dirks R."/>
            <person name="Jansen H."/>
            <person name="Henkel C."/>
            <person name="Chen W.J."/>
            <person name="Zahm M."/>
            <person name="Cabau C."/>
            <person name="Klopp C."/>
            <person name="Thompson A.W."/>
            <person name="Robinson-Rechavi M."/>
            <person name="Braasch I."/>
            <person name="Lecointre G."/>
            <person name="Bobe J."/>
            <person name="Postlethwait J.H."/>
            <person name="Berthelot C."/>
            <person name="Roest Crollius H."/>
            <person name="Guiguen Y."/>
        </authorList>
    </citation>
    <scope>NUCLEOTIDE SEQUENCE</scope>
    <source>
        <strain evidence="2">NC1722</strain>
    </source>
</reference>
<name>A0AAD7SDY2_9TELE</name>
<evidence type="ECO:0000313" key="2">
    <source>
        <dbReference type="EMBL" id="KAJ8400552.1"/>
    </source>
</evidence>
<gene>
    <name evidence="2" type="ORF">AAFF_G00393210</name>
</gene>